<accession>A0ABZ2V3M6</accession>
<dbReference type="SUPFAM" id="SSF55729">
    <property type="entry name" value="Acyl-CoA N-acyltransferases (Nat)"/>
    <property type="match status" value="1"/>
</dbReference>
<protein>
    <submittedName>
        <fullName evidence="4">N-acetyltransferase family protein</fullName>
    </submittedName>
</protein>
<dbReference type="PANTHER" id="PTHR43877">
    <property type="entry name" value="AMINOALKYLPHOSPHONATE N-ACETYLTRANSFERASE-RELATED-RELATED"/>
    <property type="match status" value="1"/>
</dbReference>
<dbReference type="InterPro" id="IPR000182">
    <property type="entry name" value="GNAT_dom"/>
</dbReference>
<dbReference type="Pfam" id="PF00583">
    <property type="entry name" value="Acetyltransf_1"/>
    <property type="match status" value="1"/>
</dbReference>
<sequence length="156" mass="16893">MLIRQASLADIPQMSAFLQRLQALGKRTRPADPDFVRDTYITSADKLSCALAEKDGIVLGFQVLIYAKPGNTYDVTPGWGIIGTHVNPDVARQGVGKALFAATRVAAQTYELEKLDATIGEENAEGLGYYAAMGFETYRRKPGVICKCFELTTGAA</sequence>
<evidence type="ECO:0000313" key="5">
    <source>
        <dbReference type="Proteomes" id="UP001440612"/>
    </source>
</evidence>
<dbReference type="InterPro" id="IPR016181">
    <property type="entry name" value="Acyl_CoA_acyltransferase"/>
</dbReference>
<keyword evidence="5" id="KW-1185">Reference proteome</keyword>
<name>A0ABZ2V3M6_9RHOB</name>
<reference evidence="5" key="1">
    <citation type="submission" date="2024-04" db="EMBL/GenBank/DDBJ databases">
        <title>Phylogenomic analyses of a clade within the roseobacter group suggest taxonomic reassignments of species of the genera Aestuariivita, Citreicella, Loktanella, Nautella, Pelagibaca, Ruegeria, Thalassobius, Thiobacimonas and Tropicibacter, and the proposal o.</title>
        <authorList>
            <person name="Jeon C.O."/>
        </authorList>
    </citation>
    <scope>NUCLEOTIDE SEQUENCE [LARGE SCALE GENOMIC DNA]</scope>
    <source>
        <strain evidence="5">BS5-3</strain>
    </source>
</reference>
<evidence type="ECO:0000256" key="2">
    <source>
        <dbReference type="ARBA" id="ARBA00023315"/>
    </source>
</evidence>
<proteinExistence type="predicted"/>
<dbReference type="Gene3D" id="3.40.630.30">
    <property type="match status" value="1"/>
</dbReference>
<evidence type="ECO:0000259" key="3">
    <source>
        <dbReference type="PROSITE" id="PS51186"/>
    </source>
</evidence>
<keyword evidence="1" id="KW-0808">Transferase</keyword>
<dbReference type="EMBL" id="CP150951">
    <property type="protein sequence ID" value="WZC48548.1"/>
    <property type="molecule type" value="Genomic_DNA"/>
</dbReference>
<gene>
    <name evidence="4" type="ORF">AABB29_17115</name>
</gene>
<feature type="domain" description="N-acetyltransferase" evidence="3">
    <location>
        <begin position="1"/>
        <end position="156"/>
    </location>
</feature>
<evidence type="ECO:0000313" key="4">
    <source>
        <dbReference type="EMBL" id="WZC48548.1"/>
    </source>
</evidence>
<dbReference type="CDD" id="cd04301">
    <property type="entry name" value="NAT_SF"/>
    <property type="match status" value="1"/>
</dbReference>
<evidence type="ECO:0000256" key="1">
    <source>
        <dbReference type="ARBA" id="ARBA00022679"/>
    </source>
</evidence>
<dbReference type="RefSeq" id="WP_341366663.1">
    <property type="nucleotide sequence ID" value="NZ_CP150951.2"/>
</dbReference>
<keyword evidence="2" id="KW-0012">Acyltransferase</keyword>
<organism evidence="4 5">
    <name type="scientific">Yoonia phaeophyticola</name>
    <dbReference type="NCBI Taxonomy" id="3137369"/>
    <lineage>
        <taxon>Bacteria</taxon>
        <taxon>Pseudomonadati</taxon>
        <taxon>Pseudomonadota</taxon>
        <taxon>Alphaproteobacteria</taxon>
        <taxon>Rhodobacterales</taxon>
        <taxon>Paracoccaceae</taxon>
        <taxon>Yoonia</taxon>
    </lineage>
</organism>
<dbReference type="InterPro" id="IPR050832">
    <property type="entry name" value="Bact_Acetyltransf"/>
</dbReference>
<dbReference type="PROSITE" id="PS51186">
    <property type="entry name" value="GNAT"/>
    <property type="match status" value="1"/>
</dbReference>
<dbReference type="Proteomes" id="UP001440612">
    <property type="component" value="Chromosome"/>
</dbReference>